<dbReference type="GO" id="GO:0034090">
    <property type="term" value="P:maintenance of meiotic sister chromatid cohesion"/>
    <property type="evidence" value="ECO:0007669"/>
    <property type="project" value="InterPro"/>
</dbReference>
<dbReference type="AlphaFoldDB" id="A0A6J0NX36"/>
<reference evidence="2" key="1">
    <citation type="journal article" date="2019" name="Database">
        <title>The radish genome database (RadishGD): an integrated information resource for radish genomics.</title>
        <authorList>
            <person name="Yu H.J."/>
            <person name="Baek S."/>
            <person name="Lee Y.J."/>
            <person name="Cho A."/>
            <person name="Mun J.H."/>
        </authorList>
    </citation>
    <scope>NUCLEOTIDE SEQUENCE [LARGE SCALE GENOMIC DNA]</scope>
    <source>
        <strain evidence="2">cv. WK10039</strain>
    </source>
</reference>
<feature type="compositionally biased region" description="Basic and acidic residues" evidence="1">
    <location>
        <begin position="26"/>
        <end position="37"/>
    </location>
</feature>
<dbReference type="InterPro" id="IPR044693">
    <property type="entry name" value="SGO_plant"/>
</dbReference>
<feature type="compositionally biased region" description="Basic residues" evidence="1">
    <location>
        <begin position="183"/>
        <end position="195"/>
    </location>
</feature>
<feature type="compositionally biased region" description="Polar residues" evidence="1">
    <location>
        <begin position="218"/>
        <end position="236"/>
    </location>
</feature>
<dbReference type="GO" id="GO:0045144">
    <property type="term" value="P:meiotic sister chromatid segregation"/>
    <property type="evidence" value="ECO:0007669"/>
    <property type="project" value="InterPro"/>
</dbReference>
<feature type="compositionally biased region" description="Basic residues" evidence="1">
    <location>
        <begin position="1"/>
        <end position="13"/>
    </location>
</feature>
<evidence type="ECO:0000256" key="1">
    <source>
        <dbReference type="SAM" id="MobiDB-lite"/>
    </source>
</evidence>
<feature type="compositionally biased region" description="Basic and acidic residues" evidence="1">
    <location>
        <begin position="238"/>
        <end position="247"/>
    </location>
</feature>
<protein>
    <submittedName>
        <fullName evidence="3">SHUGOSHIN 2</fullName>
    </submittedName>
</protein>
<gene>
    <name evidence="3" type="primary">LOC108859421</name>
</gene>
<organism evidence="2 3">
    <name type="scientific">Raphanus sativus</name>
    <name type="common">Radish</name>
    <name type="synonym">Raphanus raphanistrum var. sativus</name>
    <dbReference type="NCBI Taxonomy" id="3726"/>
    <lineage>
        <taxon>Eukaryota</taxon>
        <taxon>Viridiplantae</taxon>
        <taxon>Streptophyta</taxon>
        <taxon>Embryophyta</taxon>
        <taxon>Tracheophyta</taxon>
        <taxon>Spermatophyta</taxon>
        <taxon>Magnoliopsida</taxon>
        <taxon>eudicotyledons</taxon>
        <taxon>Gunneridae</taxon>
        <taxon>Pentapetalae</taxon>
        <taxon>rosids</taxon>
        <taxon>malvids</taxon>
        <taxon>Brassicales</taxon>
        <taxon>Brassicaceae</taxon>
        <taxon>Brassiceae</taxon>
        <taxon>Raphanus</taxon>
    </lineage>
</organism>
<feature type="compositionally biased region" description="Polar residues" evidence="1">
    <location>
        <begin position="16"/>
        <end position="25"/>
    </location>
</feature>
<dbReference type="KEGG" id="rsz:108859421"/>
<dbReference type="RefSeq" id="XP_018488821.1">
    <property type="nucleotide sequence ID" value="XM_018633319.2"/>
</dbReference>
<dbReference type="GO" id="GO:0000775">
    <property type="term" value="C:chromosome, centromeric region"/>
    <property type="evidence" value="ECO:0007669"/>
    <property type="project" value="InterPro"/>
</dbReference>
<dbReference type="PANTHER" id="PTHR34373">
    <property type="entry name" value="SHUGOSHIN 2"/>
    <property type="match status" value="1"/>
</dbReference>
<dbReference type="OrthoDB" id="770508at2759"/>
<keyword evidence="2" id="KW-1185">Reference proteome</keyword>
<dbReference type="GeneID" id="108859421"/>
<dbReference type="Proteomes" id="UP000504610">
    <property type="component" value="Chromosome 5"/>
</dbReference>
<feature type="region of interest" description="Disordered" evidence="1">
    <location>
        <begin position="218"/>
        <end position="247"/>
    </location>
</feature>
<feature type="compositionally biased region" description="Basic and acidic residues" evidence="1">
    <location>
        <begin position="172"/>
        <end position="182"/>
    </location>
</feature>
<sequence length="279" mass="32455">MMKRTSFSHKTRHSLSDITNSQSQDELNHQQTDLDRSEQVNRLIKENVALVKLLEERDKTIELSRYELRNLREGIHKLKAQNWSLAQTNSLFLAEINLARNKVKALNHEVTCKNALLKATTYCELEKDENTQPRNSPTAKNVLEISDDEPLVPNRRRYIRRNKSIGASTTAHKIEGEKEKSETKRRRQLRRKSARVRSSAATQEVTDNLFEIEDLQLTMPNNTSQQDNLTLASSHNPNKKDDDLKRRVTRHQDCNACRSPMDRLFRRAVERIHSYSTIT</sequence>
<reference evidence="3" key="2">
    <citation type="submission" date="2025-08" db="UniProtKB">
        <authorList>
            <consortium name="RefSeq"/>
        </authorList>
    </citation>
    <scope>IDENTIFICATION</scope>
    <source>
        <tissue evidence="3">Leaf</tissue>
    </source>
</reference>
<feature type="region of interest" description="Disordered" evidence="1">
    <location>
        <begin position="161"/>
        <end position="203"/>
    </location>
</feature>
<name>A0A6J0NX36_RAPSA</name>
<evidence type="ECO:0000313" key="2">
    <source>
        <dbReference type="Proteomes" id="UP000504610"/>
    </source>
</evidence>
<accession>A0A6J0NX36</accession>
<proteinExistence type="predicted"/>
<dbReference type="PANTHER" id="PTHR34373:SF8">
    <property type="entry name" value="SHUGOSHIN"/>
    <property type="match status" value="1"/>
</dbReference>
<feature type="region of interest" description="Disordered" evidence="1">
    <location>
        <begin position="1"/>
        <end position="37"/>
    </location>
</feature>
<evidence type="ECO:0000313" key="3">
    <source>
        <dbReference type="RefSeq" id="XP_018488821.1"/>
    </source>
</evidence>